<evidence type="ECO:0000313" key="3">
    <source>
        <dbReference type="Proteomes" id="UP000314294"/>
    </source>
</evidence>
<keyword evidence="3" id="KW-1185">Reference proteome</keyword>
<feature type="region of interest" description="Disordered" evidence="1">
    <location>
        <begin position="27"/>
        <end position="72"/>
    </location>
</feature>
<gene>
    <name evidence="2" type="ORF">EYF80_059070</name>
</gene>
<sequence>MVLAQGSHGPGSLWDWFPPLRPGMRPLVLLGDQDPDRRGPAHHSFTSQGSTAPRRIRREGRTGPDWTGPSSGDIMVVFSWSHRRTNEKPALSREERSTAFWVNTACV</sequence>
<name>A0A4Z2EPE7_9TELE</name>
<dbReference type="EMBL" id="SRLO01004136">
    <property type="protein sequence ID" value="TNN30776.1"/>
    <property type="molecule type" value="Genomic_DNA"/>
</dbReference>
<accession>A0A4Z2EPE7</accession>
<dbReference type="AlphaFoldDB" id="A0A4Z2EPE7"/>
<comment type="caution">
    <text evidence="2">The sequence shown here is derived from an EMBL/GenBank/DDBJ whole genome shotgun (WGS) entry which is preliminary data.</text>
</comment>
<evidence type="ECO:0000313" key="2">
    <source>
        <dbReference type="EMBL" id="TNN30776.1"/>
    </source>
</evidence>
<dbReference type="Proteomes" id="UP000314294">
    <property type="component" value="Unassembled WGS sequence"/>
</dbReference>
<reference evidence="2 3" key="1">
    <citation type="submission" date="2019-03" db="EMBL/GenBank/DDBJ databases">
        <title>First draft genome of Liparis tanakae, snailfish: a comprehensive survey of snailfish specific genes.</title>
        <authorList>
            <person name="Kim W."/>
            <person name="Song I."/>
            <person name="Jeong J.-H."/>
            <person name="Kim D."/>
            <person name="Kim S."/>
            <person name="Ryu S."/>
            <person name="Song J.Y."/>
            <person name="Lee S.K."/>
        </authorList>
    </citation>
    <scope>NUCLEOTIDE SEQUENCE [LARGE SCALE GENOMIC DNA]</scope>
    <source>
        <tissue evidence="2">Muscle</tissue>
    </source>
</reference>
<evidence type="ECO:0000256" key="1">
    <source>
        <dbReference type="SAM" id="MobiDB-lite"/>
    </source>
</evidence>
<organism evidence="2 3">
    <name type="scientific">Liparis tanakae</name>
    <name type="common">Tanaka's snailfish</name>
    <dbReference type="NCBI Taxonomy" id="230148"/>
    <lineage>
        <taxon>Eukaryota</taxon>
        <taxon>Metazoa</taxon>
        <taxon>Chordata</taxon>
        <taxon>Craniata</taxon>
        <taxon>Vertebrata</taxon>
        <taxon>Euteleostomi</taxon>
        <taxon>Actinopterygii</taxon>
        <taxon>Neopterygii</taxon>
        <taxon>Teleostei</taxon>
        <taxon>Neoteleostei</taxon>
        <taxon>Acanthomorphata</taxon>
        <taxon>Eupercaria</taxon>
        <taxon>Perciformes</taxon>
        <taxon>Cottioidei</taxon>
        <taxon>Cottales</taxon>
        <taxon>Liparidae</taxon>
        <taxon>Liparis</taxon>
    </lineage>
</organism>
<protein>
    <submittedName>
        <fullName evidence="2">Uncharacterized protein</fullName>
    </submittedName>
</protein>
<proteinExistence type="predicted"/>